<proteinExistence type="predicted"/>
<evidence type="ECO:0000256" key="1">
    <source>
        <dbReference type="ARBA" id="ARBA00001561"/>
    </source>
</evidence>
<dbReference type="GO" id="GO:0009253">
    <property type="term" value="P:peptidoglycan catabolic process"/>
    <property type="evidence" value="ECO:0007669"/>
    <property type="project" value="InterPro"/>
</dbReference>
<dbReference type="AlphaFoldDB" id="A0A0P1MRE8"/>
<evidence type="ECO:0000256" key="2">
    <source>
        <dbReference type="ARBA" id="ARBA00011901"/>
    </source>
</evidence>
<evidence type="ECO:0000256" key="3">
    <source>
        <dbReference type="ARBA" id="ARBA00022801"/>
    </source>
</evidence>
<dbReference type="EC" id="3.5.1.28" evidence="2"/>
<dbReference type="GO" id="GO:0008745">
    <property type="term" value="F:N-acetylmuramoyl-L-alanine amidase activity"/>
    <property type="evidence" value="ECO:0007669"/>
    <property type="project" value="UniProtKB-EC"/>
</dbReference>
<sequence length="503" mass="57534">MRKFLKYILLFFIAIEISKSDVFKVKINDKVELIPAFREARTLYISLPDLLNLLKVEYTADTVNGFIQFKISDNTFKLVSENPFIVISSENETKIIQLPVEVVSGAGKIFVPVKYFSEIFKRYFQNEFNFDEKNNLIIASIPAPKSIEPAFPAFDVYDIAIDRRSNGYLLRIRTARKIKDYEIWLGQNNWLYITIANAKIDISKIKKLSAPNLVSKIEIIPYGSSVQLSFKLIPKIKHYEVIVDKETDDILVALYTNEARSNLENVKKKFLIDVVVIDPGHGGKDPGAIGVYGTQEKDITLAIAKKLKTLIEKLDVKVVMTRDEDEFVELYKRGQIANSNNGKLFISIHCNSMPYKPHPASGFEVYILRPGKTEDAIRIAERENAVIKLEENYEERYKHLTDESYILTAMAHNVYVKNSERFAEILNNEAKNSLNIRVNGVSQAGFYVLVGASMPSVLIETAYLSNPQDEKYLRSETKQWEIARTIFNAVKKFKEEYESSIAD</sequence>
<protein>
    <recommendedName>
        <fullName evidence="2">N-acetylmuramoyl-L-alanine amidase</fullName>
        <ecNumber evidence="2">3.5.1.28</ecNumber>
    </recommendedName>
</protein>
<dbReference type="FunFam" id="3.40.630.40:FF:000005">
    <property type="entry name" value="N-acetylmuramoyl-L-alanine amidase (AmiA)"/>
    <property type="match status" value="1"/>
</dbReference>
<dbReference type="PANTHER" id="PTHR30404">
    <property type="entry name" value="N-ACETYLMURAMOYL-L-ALANINE AMIDASE"/>
    <property type="match status" value="1"/>
</dbReference>
<evidence type="ECO:0000313" key="5">
    <source>
        <dbReference type="EMBL" id="CUS98244.1"/>
    </source>
</evidence>
<dbReference type="CDD" id="cd02696">
    <property type="entry name" value="MurNAc-LAA"/>
    <property type="match status" value="1"/>
</dbReference>
<dbReference type="Pfam" id="PF01520">
    <property type="entry name" value="Amidase_3"/>
    <property type="match status" value="1"/>
</dbReference>
<accession>A0A0P1MRE8</accession>
<dbReference type="GO" id="GO:0030288">
    <property type="term" value="C:outer membrane-bounded periplasmic space"/>
    <property type="evidence" value="ECO:0007669"/>
    <property type="project" value="TreeGrafter"/>
</dbReference>
<evidence type="ECO:0000259" key="4">
    <source>
        <dbReference type="SMART" id="SM00646"/>
    </source>
</evidence>
<dbReference type="PANTHER" id="PTHR30404:SF0">
    <property type="entry name" value="N-ACETYLMURAMOYL-L-ALANINE AMIDASE AMIC"/>
    <property type="match status" value="1"/>
</dbReference>
<reference evidence="6" key="1">
    <citation type="submission" date="2015-11" db="EMBL/GenBank/DDBJ databases">
        <authorList>
            <person name="Varghese N."/>
        </authorList>
    </citation>
    <scope>NUCLEOTIDE SEQUENCE [LARGE SCALE GENOMIC DNA]</scope>
    <source>
        <strain evidence="6">JGI-23</strain>
    </source>
</reference>
<gene>
    <name evidence="5" type="ORF">JGI23_00444</name>
</gene>
<dbReference type="EMBL" id="CZVW01000004">
    <property type="protein sequence ID" value="CUS98244.1"/>
    <property type="molecule type" value="Genomic_DNA"/>
</dbReference>
<dbReference type="InterPro" id="IPR002508">
    <property type="entry name" value="MurNAc-LAA_cat"/>
</dbReference>
<dbReference type="InterPro" id="IPR050695">
    <property type="entry name" value="N-acetylmuramoyl_amidase_3"/>
</dbReference>
<dbReference type="SMART" id="SM00646">
    <property type="entry name" value="Ami_3"/>
    <property type="match status" value="1"/>
</dbReference>
<dbReference type="RefSeq" id="WP_092347808.1">
    <property type="nucleotide sequence ID" value="NZ_CZVW01000004.1"/>
</dbReference>
<feature type="domain" description="MurNAc-LAA" evidence="4">
    <location>
        <begin position="334"/>
        <end position="491"/>
    </location>
</feature>
<dbReference type="SUPFAM" id="SSF53187">
    <property type="entry name" value="Zn-dependent exopeptidases"/>
    <property type="match status" value="1"/>
</dbReference>
<name>A0A0P1MRE8_9BACT</name>
<evidence type="ECO:0000313" key="6">
    <source>
        <dbReference type="Proteomes" id="UP000199197"/>
    </source>
</evidence>
<dbReference type="Gene3D" id="3.40.630.40">
    <property type="entry name" value="Zn-dependent exopeptidases"/>
    <property type="match status" value="1"/>
</dbReference>
<dbReference type="Proteomes" id="UP000199197">
    <property type="component" value="Unassembled WGS sequence"/>
</dbReference>
<organism evidence="5 6">
    <name type="scientific">Candidatus Chryseopegocella kryptomonas</name>
    <dbReference type="NCBI Taxonomy" id="1633643"/>
    <lineage>
        <taxon>Bacteria</taxon>
        <taxon>Pseudomonadati</taxon>
        <taxon>Candidatus Kryptoniota</taxon>
        <taxon>Candidatus Chryseopegocella</taxon>
    </lineage>
</organism>
<comment type="catalytic activity">
    <reaction evidence="1">
        <text>Hydrolyzes the link between N-acetylmuramoyl residues and L-amino acid residues in certain cell-wall glycopeptides.</text>
        <dbReference type="EC" id="3.5.1.28"/>
    </reaction>
</comment>
<keyword evidence="3" id="KW-0378">Hydrolase</keyword>
<keyword evidence="6" id="KW-1185">Reference proteome</keyword>
<dbReference type="OrthoDB" id="9806267at2"/>